<dbReference type="EMBL" id="CP000251">
    <property type="protein sequence ID" value="ABC81808.1"/>
    <property type="molecule type" value="Genomic_DNA"/>
</dbReference>
<evidence type="ECO:0000313" key="4">
    <source>
        <dbReference type="Proteomes" id="UP000001935"/>
    </source>
</evidence>
<evidence type="ECO:0000259" key="2">
    <source>
        <dbReference type="Pfam" id="PF16036"/>
    </source>
</evidence>
<reference evidence="3 4" key="1">
    <citation type="submission" date="2006-01" db="EMBL/GenBank/DDBJ databases">
        <title>Complete sequence of Anaeromyxobacter dehalogenans 2CP-C.</title>
        <authorList>
            <consortium name="US DOE Joint Genome Institute"/>
            <person name="Copeland A."/>
            <person name="Lucas S."/>
            <person name="Lapidus A."/>
            <person name="Barry K."/>
            <person name="Detter J.C."/>
            <person name="Glavina T."/>
            <person name="Hammon N."/>
            <person name="Israni S."/>
            <person name="Pitluck S."/>
            <person name="Brettin T."/>
            <person name="Bruce D."/>
            <person name="Han C."/>
            <person name="Tapia R."/>
            <person name="Gilna P."/>
            <person name="Kiss H."/>
            <person name="Schmutz J."/>
            <person name="Larimer F."/>
            <person name="Land M."/>
            <person name="Kyrpides N."/>
            <person name="Anderson I."/>
            <person name="Sanford R.A."/>
            <person name="Ritalahti K.M."/>
            <person name="Thomas H.S."/>
            <person name="Kirby J.R."/>
            <person name="Zhulin I.B."/>
            <person name="Loeffler F.E."/>
            <person name="Richardson P."/>
        </authorList>
    </citation>
    <scope>NUCLEOTIDE SEQUENCE [LARGE SCALE GENOMIC DNA]</scope>
    <source>
        <strain evidence="3 4">2CP-C</strain>
    </source>
</reference>
<dbReference type="InterPro" id="IPR016088">
    <property type="entry name" value="Chalcone_isomerase_3-sand"/>
</dbReference>
<feature type="domain" description="Chalcone isomerase" evidence="2">
    <location>
        <begin position="57"/>
        <end position="218"/>
    </location>
</feature>
<dbReference type="SUPFAM" id="SSF54626">
    <property type="entry name" value="Chalcone isomerase"/>
    <property type="match status" value="1"/>
</dbReference>
<dbReference type="HOGENOM" id="CLU_102167_1_0_7"/>
<dbReference type="KEGG" id="ade:Adeh_2038"/>
<name>Q2IJI1_ANADE</name>
<feature type="compositionally biased region" description="Basic and acidic residues" evidence="1">
    <location>
        <begin position="1"/>
        <end position="14"/>
    </location>
</feature>
<proteinExistence type="predicted"/>
<evidence type="ECO:0000256" key="1">
    <source>
        <dbReference type="SAM" id="MobiDB-lite"/>
    </source>
</evidence>
<dbReference type="Proteomes" id="UP000001935">
    <property type="component" value="Chromosome"/>
</dbReference>
<protein>
    <recommendedName>
        <fullName evidence="2">Chalcone isomerase domain-containing protein</fullName>
    </recommendedName>
</protein>
<feature type="region of interest" description="Disordered" evidence="1">
    <location>
        <begin position="1"/>
        <end position="26"/>
    </location>
</feature>
<dbReference type="Pfam" id="PF16036">
    <property type="entry name" value="Chalcone_3"/>
    <property type="match status" value="1"/>
</dbReference>
<gene>
    <name evidence="3" type="ordered locus">Adeh_2038</name>
</gene>
<dbReference type="STRING" id="290397.Adeh_2038"/>
<sequence length="231" mass="24250">MSRSETTRPSRDLARTPAPRARMRRPRVPSLASTAALAALLLVLPARATASGDAPVRIGGAAFPAWQDAGGAHLKLQGAGLFRWGWFVKVYAAAHYLDAAAPGAPPDADVARRLEIACLVNVSAAELARATERLLARAHGPEVMRSLGGRLARLRAAYVGLRPGDRYALTYTPGRGTELSLNGRPLARVEGADFARAFFSIWLGSRPVDGGLRDALLGAGAGPAVRSGSRG</sequence>
<evidence type="ECO:0000313" key="3">
    <source>
        <dbReference type="EMBL" id="ABC81808.1"/>
    </source>
</evidence>
<dbReference type="GO" id="GO:0016872">
    <property type="term" value="F:intramolecular lyase activity"/>
    <property type="evidence" value="ECO:0007669"/>
    <property type="project" value="InterPro"/>
</dbReference>
<dbReference type="Gene3D" id="3.50.70.10">
    <property type="match status" value="1"/>
</dbReference>
<dbReference type="eggNOG" id="ENOG5032VQP">
    <property type="taxonomic scope" value="Bacteria"/>
</dbReference>
<accession>Q2IJI1</accession>
<dbReference type="InterPro" id="IPR016087">
    <property type="entry name" value="Chalcone_isomerase"/>
</dbReference>
<dbReference type="AlphaFoldDB" id="Q2IJI1"/>
<organism evidence="3 4">
    <name type="scientific">Anaeromyxobacter dehalogenans (strain 2CP-C)</name>
    <dbReference type="NCBI Taxonomy" id="290397"/>
    <lineage>
        <taxon>Bacteria</taxon>
        <taxon>Pseudomonadati</taxon>
        <taxon>Myxococcota</taxon>
        <taxon>Myxococcia</taxon>
        <taxon>Myxococcales</taxon>
        <taxon>Cystobacterineae</taxon>
        <taxon>Anaeromyxobacteraceae</taxon>
        <taxon>Anaeromyxobacter</taxon>
    </lineage>
</organism>
<dbReference type="InterPro" id="IPR036298">
    <property type="entry name" value="Chalcone_isomerase_sf"/>
</dbReference>